<keyword evidence="1" id="KW-1133">Transmembrane helix</keyword>
<evidence type="ECO:0008006" key="4">
    <source>
        <dbReference type="Google" id="ProtNLM"/>
    </source>
</evidence>
<dbReference type="EMBL" id="CP001792">
    <property type="protein sequence ID" value="ACX74426.1"/>
    <property type="molecule type" value="Genomic_DNA"/>
</dbReference>
<feature type="transmembrane region" description="Helical" evidence="1">
    <location>
        <begin position="12"/>
        <end position="38"/>
    </location>
</feature>
<keyword evidence="1" id="KW-0812">Transmembrane</keyword>
<evidence type="ECO:0000256" key="1">
    <source>
        <dbReference type="SAM" id="Phobius"/>
    </source>
</evidence>
<dbReference type="InterPro" id="IPR036278">
    <property type="entry name" value="Sialidase_sf"/>
</dbReference>
<evidence type="ECO:0000313" key="3">
    <source>
        <dbReference type="Proteomes" id="UP000001497"/>
    </source>
</evidence>
<reference evidence="2" key="1">
    <citation type="submission" date="2009-10" db="EMBL/GenBank/DDBJ databases">
        <title>Complete sequence of Fibrobacter succinogenes subsp. succinogenes S85.</title>
        <authorList>
            <consortium name="US DOE Joint Genome Institute"/>
            <person name="Lucas S."/>
            <person name="Copeland A."/>
            <person name="Lapidus A."/>
            <person name="Glavina del Rio T."/>
            <person name="Tice H."/>
            <person name="Bruce D."/>
            <person name="Goodwin L."/>
            <person name="Pitluck S."/>
            <person name="Chertkov O."/>
            <person name="Detter J.C."/>
            <person name="Han C."/>
            <person name="Tapia R."/>
            <person name="Larimer F."/>
            <person name="Land M."/>
            <person name="Hauser L."/>
            <person name="Kyrpides N."/>
            <person name="Mikhailova N."/>
            <person name="Weimer P.J."/>
            <person name="Stevenson D.M."/>
            <person name="Boyum J."/>
            <person name="Brumm P.I."/>
            <person name="Mead D."/>
        </authorList>
    </citation>
    <scope>NUCLEOTIDE SEQUENCE [LARGE SCALE GENOMIC DNA]</scope>
    <source>
        <strain evidence="2">S85</strain>
    </source>
</reference>
<organism evidence="2 3">
    <name type="scientific">Fibrobacter succinogenes (strain ATCC 19169 / S85)</name>
    <dbReference type="NCBI Taxonomy" id="59374"/>
    <lineage>
        <taxon>Bacteria</taxon>
        <taxon>Pseudomonadati</taxon>
        <taxon>Fibrobacterota</taxon>
        <taxon>Fibrobacteria</taxon>
        <taxon>Fibrobacterales</taxon>
        <taxon>Fibrobacteraceae</taxon>
        <taxon>Fibrobacter</taxon>
    </lineage>
</organism>
<keyword evidence="1" id="KW-0472">Membrane</keyword>
<evidence type="ECO:0000313" key="2">
    <source>
        <dbReference type="EMBL" id="ACX74426.1"/>
    </source>
</evidence>
<keyword evidence="3" id="KW-1185">Reference proteome</keyword>
<proteinExistence type="predicted"/>
<sequence length="296" mass="34426">MHKLFKIVFTKFGVFYTIGCFIPIVIVFFSPLLLWGLLKLGEFDDEWISEGFSSSFEKKDFVFSGVFENIGKVVIENESSFAIFTSLKSSLKKKGDPVALWTEDGGKTWNMTYTNINMKSDSYIPDYLIGKEYLKNKGQIKKESVPSEDFGGLCGPKRRYAQNNRNWIVCGYDETTTSTHEVRILYKSGDEYEKYCSIPNKWHLWRSRYMKPSDFFVKDSLIVGIFDFQMTGSTLLHYLYFSIDRGKKWHNEKIPVFFSDERLFITEEKIIVLGVNVFSNKNRIEVSVLTMPIPKE</sequence>
<gene>
    <name evidence="2" type="ordered locus">Fisuc_0816</name>
</gene>
<accession>A0ABM5LGQ3</accession>
<dbReference type="SUPFAM" id="SSF50939">
    <property type="entry name" value="Sialidases"/>
    <property type="match status" value="1"/>
</dbReference>
<protein>
    <recommendedName>
        <fullName evidence="4">Exo-alpha-sialidase</fullName>
    </recommendedName>
</protein>
<name>A0ABM5LGQ3_FIBSS</name>
<dbReference type="Proteomes" id="UP000001497">
    <property type="component" value="Chromosome"/>
</dbReference>